<dbReference type="GO" id="GO:0006820">
    <property type="term" value="P:monoatomic anion transport"/>
    <property type="evidence" value="ECO:0007669"/>
    <property type="project" value="InterPro"/>
</dbReference>
<feature type="transmembrane region" description="Helical" evidence="6">
    <location>
        <begin position="340"/>
        <end position="360"/>
    </location>
</feature>
<organism evidence="8 9">
    <name type="scientific">Sordaria macrospora</name>
    <dbReference type="NCBI Taxonomy" id="5147"/>
    <lineage>
        <taxon>Eukaryota</taxon>
        <taxon>Fungi</taxon>
        <taxon>Dikarya</taxon>
        <taxon>Ascomycota</taxon>
        <taxon>Pezizomycotina</taxon>
        <taxon>Sordariomycetes</taxon>
        <taxon>Sordariomycetidae</taxon>
        <taxon>Sordariales</taxon>
        <taxon>Sordariaceae</taxon>
        <taxon>Sordaria</taxon>
    </lineage>
</organism>
<evidence type="ECO:0000256" key="4">
    <source>
        <dbReference type="ARBA" id="ARBA00023136"/>
    </source>
</evidence>
<dbReference type="GO" id="GO:0000324">
    <property type="term" value="C:fungal-type vacuole"/>
    <property type="evidence" value="ECO:0007669"/>
    <property type="project" value="TreeGrafter"/>
</dbReference>
<dbReference type="AlphaFoldDB" id="A0A8S8ZZK1"/>
<evidence type="ECO:0000256" key="5">
    <source>
        <dbReference type="SAM" id="MobiDB-lite"/>
    </source>
</evidence>
<dbReference type="GO" id="GO:0050801">
    <property type="term" value="P:monoatomic ion homeostasis"/>
    <property type="evidence" value="ECO:0007669"/>
    <property type="project" value="TreeGrafter"/>
</dbReference>
<feature type="compositionally biased region" description="Basic and acidic residues" evidence="5">
    <location>
        <begin position="621"/>
        <end position="643"/>
    </location>
</feature>
<evidence type="ECO:0000256" key="2">
    <source>
        <dbReference type="ARBA" id="ARBA00022692"/>
    </source>
</evidence>
<keyword evidence="4 6" id="KW-0472">Membrane</keyword>
<dbReference type="GO" id="GO:0005452">
    <property type="term" value="F:solute:inorganic anion antiporter activity"/>
    <property type="evidence" value="ECO:0007669"/>
    <property type="project" value="InterPro"/>
</dbReference>
<evidence type="ECO:0000259" key="7">
    <source>
        <dbReference type="Pfam" id="PF00955"/>
    </source>
</evidence>
<accession>A0A8S8ZZK1</accession>
<feature type="transmembrane region" description="Helical" evidence="6">
    <location>
        <begin position="61"/>
        <end position="85"/>
    </location>
</feature>
<dbReference type="GO" id="GO:0005886">
    <property type="term" value="C:plasma membrane"/>
    <property type="evidence" value="ECO:0007669"/>
    <property type="project" value="TreeGrafter"/>
</dbReference>
<feature type="transmembrane region" description="Helical" evidence="6">
    <location>
        <begin position="246"/>
        <end position="265"/>
    </location>
</feature>
<evidence type="ECO:0000313" key="8">
    <source>
        <dbReference type="EMBL" id="KAA8636227.1"/>
    </source>
</evidence>
<dbReference type="PANTHER" id="PTHR11453:SF82">
    <property type="entry name" value="BORON TRANSPORTER 1"/>
    <property type="match status" value="1"/>
</dbReference>
<evidence type="ECO:0000256" key="6">
    <source>
        <dbReference type="SAM" id="Phobius"/>
    </source>
</evidence>
<sequence>MGLKQEPDMLEKPPAAKASWLARARNRFRKGGKLQPFRLLREDIHNLRQRYVSDWTVFNQLVLASAVYVFFTNLLPGITFANDLFVLTGESWGTIEVVFSTGLCGLIFSLFSAQPLTILGVTGPFSVLAENMYKLCTENFHVPFLPVMAWSLIHSAWMHYLLAIFNAHDYTMQYVTNFSADIFSLLNSVIYFHKASLELKRNHENVPFDAFLYSTIGAFGTCLLAIFLATALSWKPLFGKIIRMGLAEYAAAISIIFFIGVPYMGELANLEHERLTIQKKFRPTSPNRDTFFVKFWEVPLEWVFISIIPGAIITVLFYFDHEISSIICTVERYGVRKKGGYAWDIVLLGTTTALCGILGIPPANGLLPQAPLHSESLRHWVEVDADDSDSDSLPLTSTPLTTHSSPTLSSSSTSSSSTTLSSPSLTTATPAPPAKQKKLIPRVHEQRYSPFLQSALILLFISPPFQHLLGFTPTSVLAGLFMYMGYQSLSVNPILPRFFELLSPPSELPPLPSPTRPGQKPINRWAIHGYTLTQIVLTGIIFYVTLTVAAPGFPVIIIILVPVRLWIMSRIWGRETLRFVDGWACRPGKPEDTEEEKAARREAEEGGAILEGAGGDGVVSESERVGDAREVDVDGDVDVERGLVRSSSGVKNGGGGVREKQS</sequence>
<feature type="compositionally biased region" description="Low complexity" evidence="5">
    <location>
        <begin position="391"/>
        <end position="429"/>
    </location>
</feature>
<proteinExistence type="predicted"/>
<protein>
    <recommendedName>
        <fullName evidence="7">Bicarbonate transporter-like transmembrane domain-containing protein</fullName>
    </recommendedName>
</protein>
<evidence type="ECO:0000256" key="3">
    <source>
        <dbReference type="ARBA" id="ARBA00022989"/>
    </source>
</evidence>
<feature type="transmembrane region" description="Helical" evidence="6">
    <location>
        <begin position="550"/>
        <end position="567"/>
    </location>
</feature>
<feature type="region of interest" description="Disordered" evidence="5">
    <location>
        <begin position="586"/>
        <end position="662"/>
    </location>
</feature>
<reference evidence="8 9" key="1">
    <citation type="submission" date="2017-07" db="EMBL/GenBank/DDBJ databases">
        <title>Genome sequence of the Sordaria macrospora wild type strain R19027.</title>
        <authorList>
            <person name="Nowrousian M."/>
            <person name="Teichert I."/>
            <person name="Kueck U."/>
        </authorList>
    </citation>
    <scope>NUCLEOTIDE SEQUENCE [LARGE SCALE GENOMIC DNA]</scope>
    <source>
        <strain evidence="8 9">R19027</strain>
        <tissue evidence="8">Mycelium</tissue>
    </source>
</reference>
<dbReference type="Proteomes" id="UP000433876">
    <property type="component" value="Unassembled WGS sequence"/>
</dbReference>
<feature type="transmembrane region" description="Helical" evidence="6">
    <location>
        <begin position="97"/>
        <end position="120"/>
    </location>
</feature>
<dbReference type="EMBL" id="NMPR01000005">
    <property type="protein sequence ID" value="KAA8636227.1"/>
    <property type="molecule type" value="Genomic_DNA"/>
</dbReference>
<dbReference type="PANTHER" id="PTHR11453">
    <property type="entry name" value="ANION EXCHANGE PROTEIN"/>
    <property type="match status" value="1"/>
</dbReference>
<feature type="compositionally biased region" description="Basic and acidic residues" evidence="5">
    <location>
        <begin position="588"/>
        <end position="604"/>
    </location>
</feature>
<dbReference type="GO" id="GO:0080139">
    <property type="term" value="F:borate efflux transmembrane transporter activity"/>
    <property type="evidence" value="ECO:0007669"/>
    <property type="project" value="TreeGrafter"/>
</dbReference>
<comment type="caution">
    <text evidence="8">The sequence shown here is derived from an EMBL/GenBank/DDBJ whole genome shotgun (WGS) entry which is preliminary data.</text>
</comment>
<feature type="domain" description="Bicarbonate transporter-like transmembrane" evidence="7">
    <location>
        <begin position="36"/>
        <end position="207"/>
    </location>
</feature>
<feature type="transmembrane region" description="Helical" evidence="6">
    <location>
        <begin position="302"/>
        <end position="319"/>
    </location>
</feature>
<name>A0A8S8ZZK1_SORMA</name>
<comment type="subcellular location">
    <subcellularLocation>
        <location evidence="1">Membrane</location>
        <topology evidence="1">Multi-pass membrane protein</topology>
    </subcellularLocation>
</comment>
<evidence type="ECO:0000313" key="9">
    <source>
        <dbReference type="Proteomes" id="UP000433876"/>
    </source>
</evidence>
<feature type="transmembrane region" description="Helical" evidence="6">
    <location>
        <begin position="140"/>
        <end position="162"/>
    </location>
</feature>
<dbReference type="OMA" id="SLMHTEK"/>
<dbReference type="InterPro" id="IPR003020">
    <property type="entry name" value="HCO3_transpt_euk"/>
</dbReference>
<evidence type="ECO:0000256" key="1">
    <source>
        <dbReference type="ARBA" id="ARBA00004141"/>
    </source>
</evidence>
<dbReference type="InterPro" id="IPR011531">
    <property type="entry name" value="HCO3_transpt-like_TM_dom"/>
</dbReference>
<feature type="transmembrane region" description="Helical" evidence="6">
    <location>
        <begin position="212"/>
        <end position="234"/>
    </location>
</feature>
<dbReference type="VEuPathDB" id="FungiDB:SMAC_05021"/>
<feature type="domain" description="Bicarbonate transporter-like transmembrane" evidence="7">
    <location>
        <begin position="414"/>
        <end position="581"/>
    </location>
</feature>
<keyword evidence="3 6" id="KW-1133">Transmembrane helix</keyword>
<gene>
    <name evidence="8" type="ORF">SMACR_05021</name>
</gene>
<dbReference type="Pfam" id="PF00955">
    <property type="entry name" value="HCO3_cotransp"/>
    <property type="match status" value="2"/>
</dbReference>
<keyword evidence="2 6" id="KW-0812">Transmembrane</keyword>
<feature type="region of interest" description="Disordered" evidence="5">
    <location>
        <begin position="389"/>
        <end position="439"/>
    </location>
</feature>